<keyword evidence="1" id="KW-1133">Transmembrane helix</keyword>
<keyword evidence="1" id="KW-0812">Transmembrane</keyword>
<keyword evidence="1" id="KW-0472">Membrane</keyword>
<reference evidence="2 3" key="1">
    <citation type="submission" date="2019-01" db="EMBL/GenBank/DDBJ databases">
        <title>Insights into ecological role of a new deltaproteobacterial order Candidatus Sinidesulfobacterales (Sva0485) by metagenomics and metatranscriptomics.</title>
        <authorList>
            <person name="Tan S."/>
            <person name="Liu J."/>
            <person name="Fang Y."/>
            <person name="Hedlund B."/>
            <person name="Lian Z.-H."/>
            <person name="Huang L.-Y."/>
            <person name="Li J.-T."/>
            <person name="Huang L.-N."/>
            <person name="Li W.-J."/>
            <person name="Jiang H.-C."/>
            <person name="Dong H.-L."/>
            <person name="Shu W.-S."/>
        </authorList>
    </citation>
    <scope>NUCLEOTIDE SEQUENCE [LARGE SCALE GENOMIC DNA]</scope>
    <source>
        <strain evidence="2">AP4</strain>
    </source>
</reference>
<evidence type="ECO:0000256" key="1">
    <source>
        <dbReference type="SAM" id="Phobius"/>
    </source>
</evidence>
<organism evidence="2 3">
    <name type="scientific">Candidatus Acidulodesulfobacterium acidiphilum</name>
    <dbReference type="NCBI Taxonomy" id="2597224"/>
    <lineage>
        <taxon>Bacteria</taxon>
        <taxon>Deltaproteobacteria</taxon>
        <taxon>Candidatus Acidulodesulfobacterales</taxon>
        <taxon>Candidatus Acidulodesulfobacterium</taxon>
    </lineage>
</organism>
<feature type="transmembrane region" description="Helical" evidence="1">
    <location>
        <begin position="15"/>
        <end position="35"/>
    </location>
</feature>
<evidence type="ECO:0000313" key="2">
    <source>
        <dbReference type="EMBL" id="RZV38409.1"/>
    </source>
</evidence>
<evidence type="ECO:0000313" key="3">
    <source>
        <dbReference type="Proteomes" id="UP000322454"/>
    </source>
</evidence>
<sequence length="308" mass="36106">MKFITLYGNDIKKMFIILLQIIIVPIILFILGLVIRHKYKLKQDDRIAHFNKHKENLKSIKIVLEDVNSSFLTNINEIIRSINNNLSATFNLRYEPDVEKTKSDLATACKMTFNYEYFLNNFSILNYSYNKGNFLINTVNPNSSNLDYKPKIDKKLYADIENHFKELSDKLKDFEREAKSVIPDFIKNVCEILQLIYMEIEKTKEQNKENRDMYYLLPRHDYAISIFYDLIKLQDPNNSFGKIPENSINDYNIISYNCNNKLEEKLKEFQSNLGKLNKSEDIGEDCIDIIDGLINTGANKFKGKCKLI</sequence>
<protein>
    <submittedName>
        <fullName evidence="2">Uncharacterized protein</fullName>
    </submittedName>
</protein>
<name>A0A520XB47_9DELT</name>
<accession>A0A520XB47</accession>
<dbReference type="AlphaFoldDB" id="A0A520XB47"/>
<comment type="caution">
    <text evidence="2">The sequence shown here is derived from an EMBL/GenBank/DDBJ whole genome shotgun (WGS) entry which is preliminary data.</text>
</comment>
<dbReference type="Proteomes" id="UP000322454">
    <property type="component" value="Unassembled WGS sequence"/>
</dbReference>
<gene>
    <name evidence="2" type="ORF">EVJ48_07105</name>
</gene>
<dbReference type="EMBL" id="SHMQ01000019">
    <property type="protein sequence ID" value="RZV38409.1"/>
    <property type="molecule type" value="Genomic_DNA"/>
</dbReference>
<proteinExistence type="predicted"/>